<feature type="transmembrane region" description="Helical" evidence="1">
    <location>
        <begin position="35"/>
        <end position="56"/>
    </location>
</feature>
<sequence length="112" mass="12575">MNFIIGLLLGLLAQLITFAQLQGQFKYAWAKENPFLMSLLGIPLSLLYLGSVKHLVAHFDGQLWPSRLLGFAIGAIVFTGMSWMWFKEPLSIKTLTCLGLALCIMGIQLFWK</sequence>
<protein>
    <submittedName>
        <fullName evidence="2">Uncharacterized protein</fullName>
    </submittedName>
</protein>
<feature type="transmembrane region" description="Helical" evidence="1">
    <location>
        <begin position="92"/>
        <end position="111"/>
    </location>
</feature>
<gene>
    <name evidence="2" type="ORF">UFOVP54_196</name>
</gene>
<accession>A0A6J5KWR3</accession>
<organism evidence="2">
    <name type="scientific">uncultured Caudovirales phage</name>
    <dbReference type="NCBI Taxonomy" id="2100421"/>
    <lineage>
        <taxon>Viruses</taxon>
        <taxon>Duplodnaviria</taxon>
        <taxon>Heunggongvirae</taxon>
        <taxon>Uroviricota</taxon>
        <taxon>Caudoviricetes</taxon>
        <taxon>Peduoviridae</taxon>
        <taxon>Maltschvirus</taxon>
        <taxon>Maltschvirus maltsch</taxon>
    </lineage>
</organism>
<name>A0A6J5KWR3_9CAUD</name>
<feature type="transmembrane region" description="Helical" evidence="1">
    <location>
        <begin position="68"/>
        <end position="86"/>
    </location>
</feature>
<keyword evidence="1" id="KW-0812">Transmembrane</keyword>
<evidence type="ECO:0000313" key="2">
    <source>
        <dbReference type="EMBL" id="CAB4125665.1"/>
    </source>
</evidence>
<keyword evidence="1" id="KW-1133">Transmembrane helix</keyword>
<dbReference type="EMBL" id="LR796188">
    <property type="protein sequence ID" value="CAB4125665.1"/>
    <property type="molecule type" value="Genomic_DNA"/>
</dbReference>
<proteinExistence type="predicted"/>
<reference evidence="2" key="1">
    <citation type="submission" date="2020-04" db="EMBL/GenBank/DDBJ databases">
        <authorList>
            <person name="Chiriac C."/>
            <person name="Salcher M."/>
            <person name="Ghai R."/>
            <person name="Kavagutti S V."/>
        </authorList>
    </citation>
    <scope>NUCLEOTIDE SEQUENCE</scope>
</reference>
<keyword evidence="1" id="KW-0472">Membrane</keyword>
<evidence type="ECO:0000256" key="1">
    <source>
        <dbReference type="SAM" id="Phobius"/>
    </source>
</evidence>